<accession>A0A7X3IL40</accession>
<sequence>MIPIYPLSEETILQHRGRMVLACMHDGRTYIGKLTHCKDGQIILDGEEETALHAANVKSPKKRPNAAKTKKPAPKAQVRGFYPSYGYGYGYPSYGYGYGSGAGLALSLGLLALLFLI</sequence>
<organism evidence="2 3">
    <name type="scientific">Paenibacillus dendrobii</name>
    <dbReference type="NCBI Taxonomy" id="2691084"/>
    <lineage>
        <taxon>Bacteria</taxon>
        <taxon>Bacillati</taxon>
        <taxon>Bacillota</taxon>
        <taxon>Bacilli</taxon>
        <taxon>Bacillales</taxon>
        <taxon>Paenibacillaceae</taxon>
        <taxon>Paenibacillus</taxon>
    </lineage>
</organism>
<evidence type="ECO:0000313" key="2">
    <source>
        <dbReference type="EMBL" id="MWV44640.1"/>
    </source>
</evidence>
<feature type="transmembrane region" description="Helical" evidence="1">
    <location>
        <begin position="96"/>
        <end position="116"/>
    </location>
</feature>
<dbReference type="EMBL" id="WUBI01000001">
    <property type="protein sequence ID" value="MWV44640.1"/>
    <property type="molecule type" value="Genomic_DNA"/>
</dbReference>
<gene>
    <name evidence="2" type="ORF">GRF59_13475</name>
</gene>
<proteinExistence type="predicted"/>
<evidence type="ECO:0000313" key="3">
    <source>
        <dbReference type="Proteomes" id="UP000460318"/>
    </source>
</evidence>
<keyword evidence="1" id="KW-1133">Transmembrane helix</keyword>
<protein>
    <submittedName>
        <fullName evidence="2">Uncharacterized protein</fullName>
    </submittedName>
</protein>
<keyword evidence="1" id="KW-0472">Membrane</keyword>
<comment type="caution">
    <text evidence="2">The sequence shown here is derived from an EMBL/GenBank/DDBJ whole genome shotgun (WGS) entry which is preliminary data.</text>
</comment>
<reference evidence="2 3" key="1">
    <citation type="submission" date="2019-12" db="EMBL/GenBank/DDBJ databases">
        <title>Paenibacillus sp. nov., an endophytic bacterium isolated from the stem of Dendrobium.</title>
        <authorList>
            <person name="Zhao R."/>
        </authorList>
    </citation>
    <scope>NUCLEOTIDE SEQUENCE [LARGE SCALE GENOMIC DNA]</scope>
    <source>
        <strain evidence="2 3">HJL G12</strain>
    </source>
</reference>
<evidence type="ECO:0000256" key="1">
    <source>
        <dbReference type="SAM" id="Phobius"/>
    </source>
</evidence>
<dbReference type="AlphaFoldDB" id="A0A7X3IL40"/>
<keyword evidence="3" id="KW-1185">Reference proteome</keyword>
<keyword evidence="1" id="KW-0812">Transmembrane</keyword>
<name>A0A7X3IL40_9BACL</name>
<dbReference type="Proteomes" id="UP000460318">
    <property type="component" value="Unassembled WGS sequence"/>
</dbReference>